<evidence type="ECO:0000313" key="1">
    <source>
        <dbReference type="EMBL" id="MFC4668600.1"/>
    </source>
</evidence>
<keyword evidence="2" id="KW-1185">Reference proteome</keyword>
<dbReference type="Proteomes" id="UP001595973">
    <property type="component" value="Unassembled WGS sequence"/>
</dbReference>
<name>A0ABV9KF90_9RHOB</name>
<evidence type="ECO:0000313" key="2">
    <source>
        <dbReference type="Proteomes" id="UP001595973"/>
    </source>
</evidence>
<accession>A0ABV9KF90</accession>
<sequence length="82" mass="8504">MPATPADIATDKNALDTNATALIGTISRPDTRIALIRQPSGRIARLTLGDRLGGATVTAIGEGELHLTRANGETSKLTLPRG</sequence>
<proteinExistence type="predicted"/>
<organism evidence="1 2">
    <name type="scientific">Seohaeicola nanhaiensis</name>
    <dbReference type="NCBI Taxonomy" id="1387282"/>
    <lineage>
        <taxon>Bacteria</taxon>
        <taxon>Pseudomonadati</taxon>
        <taxon>Pseudomonadota</taxon>
        <taxon>Alphaproteobacteria</taxon>
        <taxon>Rhodobacterales</taxon>
        <taxon>Roseobacteraceae</taxon>
        <taxon>Seohaeicola</taxon>
    </lineage>
</organism>
<dbReference type="EMBL" id="JBHSGI010000005">
    <property type="protein sequence ID" value="MFC4668600.1"/>
    <property type="molecule type" value="Genomic_DNA"/>
</dbReference>
<dbReference type="Gene3D" id="2.30.30.830">
    <property type="match status" value="1"/>
</dbReference>
<comment type="caution">
    <text evidence="1">The sequence shown here is derived from an EMBL/GenBank/DDBJ whole genome shotgun (WGS) entry which is preliminary data.</text>
</comment>
<gene>
    <name evidence="1" type="ORF">ACFO5X_08555</name>
</gene>
<dbReference type="RefSeq" id="WP_380716912.1">
    <property type="nucleotide sequence ID" value="NZ_JBHSGI010000005.1"/>
</dbReference>
<reference evidence="2" key="1">
    <citation type="journal article" date="2019" name="Int. J. Syst. Evol. Microbiol.">
        <title>The Global Catalogue of Microorganisms (GCM) 10K type strain sequencing project: providing services to taxonomists for standard genome sequencing and annotation.</title>
        <authorList>
            <consortium name="The Broad Institute Genomics Platform"/>
            <consortium name="The Broad Institute Genome Sequencing Center for Infectious Disease"/>
            <person name="Wu L."/>
            <person name="Ma J."/>
        </authorList>
    </citation>
    <scope>NUCLEOTIDE SEQUENCE [LARGE SCALE GENOMIC DNA]</scope>
    <source>
        <strain evidence="2">CGMCC 4.7283</strain>
    </source>
</reference>
<protein>
    <submittedName>
        <fullName evidence="1">Pilus assembly protein PilZ</fullName>
    </submittedName>
</protein>